<dbReference type="Proteomes" id="UP000198983">
    <property type="component" value="Chromosome I"/>
</dbReference>
<organism evidence="3 4">
    <name type="scientific">Actinopolymorpha singaporensis</name>
    <dbReference type="NCBI Taxonomy" id="117157"/>
    <lineage>
        <taxon>Bacteria</taxon>
        <taxon>Bacillati</taxon>
        <taxon>Actinomycetota</taxon>
        <taxon>Actinomycetes</taxon>
        <taxon>Propionibacteriales</taxon>
        <taxon>Actinopolymorphaceae</taxon>
        <taxon>Actinopolymorpha</taxon>
    </lineage>
</organism>
<protein>
    <submittedName>
        <fullName evidence="3">Probable phosphoglycerate mutase</fullName>
    </submittedName>
</protein>
<evidence type="ECO:0000313" key="3">
    <source>
        <dbReference type="EMBL" id="SDT19446.1"/>
    </source>
</evidence>
<feature type="binding site" evidence="2">
    <location>
        <position position="95"/>
    </location>
    <ligand>
        <name>substrate</name>
    </ligand>
</feature>
<reference evidence="3 4" key="1">
    <citation type="submission" date="2016-10" db="EMBL/GenBank/DDBJ databases">
        <authorList>
            <person name="de Groot N.N."/>
        </authorList>
    </citation>
    <scope>NUCLEOTIDE SEQUENCE [LARGE SCALE GENOMIC DNA]</scope>
    <source>
        <strain evidence="3 4">DSM 22024</strain>
    </source>
</reference>
<evidence type="ECO:0000313" key="4">
    <source>
        <dbReference type="Proteomes" id="UP000198983"/>
    </source>
</evidence>
<dbReference type="SUPFAM" id="SSF53254">
    <property type="entry name" value="Phosphoglycerate mutase-like"/>
    <property type="match status" value="1"/>
</dbReference>
<dbReference type="GO" id="GO:0005737">
    <property type="term" value="C:cytoplasm"/>
    <property type="evidence" value="ECO:0007669"/>
    <property type="project" value="TreeGrafter"/>
</dbReference>
<dbReference type="InterPro" id="IPR013078">
    <property type="entry name" value="His_Pase_superF_clade-1"/>
</dbReference>
<dbReference type="RefSeq" id="WP_092656326.1">
    <property type="nucleotide sequence ID" value="NZ_LT629732.1"/>
</dbReference>
<dbReference type="CDD" id="cd07067">
    <property type="entry name" value="HP_PGM_like"/>
    <property type="match status" value="1"/>
</dbReference>
<evidence type="ECO:0000256" key="2">
    <source>
        <dbReference type="PIRSR" id="PIRSR613078-2"/>
    </source>
</evidence>
<feature type="active site" description="Proton donor/acceptor" evidence="1">
    <location>
        <position position="84"/>
    </location>
</feature>
<dbReference type="Pfam" id="PF00300">
    <property type="entry name" value="His_Phos_1"/>
    <property type="match status" value="1"/>
</dbReference>
<dbReference type="STRING" id="117157.SAMN04489717_5430"/>
<gene>
    <name evidence="3" type="ORF">SAMN04489717_5430</name>
</gene>
<dbReference type="Gene3D" id="3.40.50.1240">
    <property type="entry name" value="Phosphoglycerate mutase-like"/>
    <property type="match status" value="1"/>
</dbReference>
<dbReference type="InterPro" id="IPR050275">
    <property type="entry name" value="PGM_Phosphatase"/>
</dbReference>
<dbReference type="PANTHER" id="PTHR48100:SF62">
    <property type="entry name" value="GLUCOSYL-3-PHOSPHOGLYCERATE PHOSPHATASE"/>
    <property type="match status" value="1"/>
</dbReference>
<dbReference type="PANTHER" id="PTHR48100">
    <property type="entry name" value="BROAD-SPECIFICITY PHOSPHATASE YOR283W-RELATED"/>
    <property type="match status" value="1"/>
</dbReference>
<feature type="binding site" evidence="2">
    <location>
        <position position="60"/>
    </location>
    <ligand>
        <name>substrate</name>
    </ligand>
</feature>
<feature type="binding site" evidence="2">
    <location>
        <begin position="10"/>
        <end position="17"/>
    </location>
    <ligand>
        <name>substrate</name>
    </ligand>
</feature>
<name>A0A1H1YEK3_9ACTN</name>
<dbReference type="EMBL" id="LT629732">
    <property type="protein sequence ID" value="SDT19446.1"/>
    <property type="molecule type" value="Genomic_DNA"/>
</dbReference>
<dbReference type="GO" id="GO:0016791">
    <property type="term" value="F:phosphatase activity"/>
    <property type="evidence" value="ECO:0007669"/>
    <property type="project" value="TreeGrafter"/>
</dbReference>
<proteinExistence type="predicted"/>
<sequence length="212" mass="22916">MTAGRLVVWRHGRTGWNFADRFQGQTDIPLDEVGLRQAEDAAARLAALRPAAIVASDLRRAAQTAAALARLTGLEVTYDPDLREIHVGSWAGLTKVEFAARHPDLHARMEAGEDVRRGGDGETVAEVAERAEKAFRRATELVADGETVVVASHGLATRVGVARLVGLAPAHWDAFGGLSNCAWVVCEPGRRGWRIVEWNAGTLPEPVLSDDR</sequence>
<dbReference type="AlphaFoldDB" id="A0A1H1YEK3"/>
<keyword evidence="4" id="KW-1185">Reference proteome</keyword>
<accession>A0A1H1YEK3</accession>
<dbReference type="SMART" id="SM00855">
    <property type="entry name" value="PGAM"/>
    <property type="match status" value="1"/>
</dbReference>
<dbReference type="OrthoDB" id="4697614at2"/>
<dbReference type="InterPro" id="IPR029033">
    <property type="entry name" value="His_PPase_superfam"/>
</dbReference>
<feature type="active site" description="Tele-phosphohistidine intermediate" evidence="1">
    <location>
        <position position="11"/>
    </location>
</feature>
<evidence type="ECO:0000256" key="1">
    <source>
        <dbReference type="PIRSR" id="PIRSR613078-1"/>
    </source>
</evidence>